<comment type="caution">
    <text evidence="2">The sequence shown here is derived from an EMBL/GenBank/DDBJ whole genome shotgun (WGS) entry which is preliminary data.</text>
</comment>
<dbReference type="InterPro" id="IPR037523">
    <property type="entry name" value="VOC_core"/>
</dbReference>
<dbReference type="RefSeq" id="WP_110939152.1">
    <property type="nucleotide sequence ID" value="NZ_KZ614148.1"/>
</dbReference>
<dbReference type="OrthoDB" id="9792626at2"/>
<evidence type="ECO:0000259" key="1">
    <source>
        <dbReference type="PROSITE" id="PS51819"/>
    </source>
</evidence>
<dbReference type="CDD" id="cd07255">
    <property type="entry name" value="VOC_BsCatE_like_N"/>
    <property type="match status" value="1"/>
</dbReference>
<dbReference type="SUPFAM" id="SSF54593">
    <property type="entry name" value="Glyoxalase/Bleomycin resistance protein/Dihydroxybiphenyl dioxygenase"/>
    <property type="match status" value="2"/>
</dbReference>
<name>A0A3A9K685_9BACI</name>
<protein>
    <submittedName>
        <fullName evidence="2">Glyoxalase</fullName>
    </submittedName>
</protein>
<reference evidence="2 3" key="1">
    <citation type="submission" date="2017-10" db="EMBL/GenBank/DDBJ databases">
        <title>Bacillus sp. nov., a halophilic bacterium isolated from a Keqin Lake.</title>
        <authorList>
            <person name="Wang H."/>
        </authorList>
    </citation>
    <scope>NUCLEOTIDE SEQUENCE [LARGE SCALE GENOMIC DNA]</scope>
    <source>
        <strain evidence="2 3">KCTC 13187</strain>
    </source>
</reference>
<dbReference type="InterPro" id="IPR004360">
    <property type="entry name" value="Glyas_Fos-R_dOase_dom"/>
</dbReference>
<dbReference type="Pfam" id="PF00903">
    <property type="entry name" value="Glyoxalase"/>
    <property type="match status" value="1"/>
</dbReference>
<dbReference type="CDD" id="cd16359">
    <property type="entry name" value="VOC_BsCatE_like_C"/>
    <property type="match status" value="1"/>
</dbReference>
<dbReference type="Proteomes" id="UP000281498">
    <property type="component" value="Unassembled WGS sequence"/>
</dbReference>
<feature type="domain" description="VOC" evidence="1">
    <location>
        <begin position="10"/>
        <end position="127"/>
    </location>
</feature>
<dbReference type="PROSITE" id="PS51819">
    <property type="entry name" value="VOC"/>
    <property type="match status" value="2"/>
</dbReference>
<accession>A0A3A9K685</accession>
<evidence type="ECO:0000313" key="2">
    <source>
        <dbReference type="EMBL" id="RKL66370.1"/>
    </source>
</evidence>
<organism evidence="2 3">
    <name type="scientific">Salipaludibacillus neizhouensis</name>
    <dbReference type="NCBI Taxonomy" id="885475"/>
    <lineage>
        <taxon>Bacteria</taxon>
        <taxon>Bacillati</taxon>
        <taxon>Bacillota</taxon>
        <taxon>Bacilli</taxon>
        <taxon>Bacillales</taxon>
        <taxon>Bacillaceae</taxon>
    </lineage>
</organism>
<evidence type="ECO:0000313" key="3">
    <source>
        <dbReference type="Proteomes" id="UP000281498"/>
    </source>
</evidence>
<dbReference type="AlphaFoldDB" id="A0A3A9K685"/>
<gene>
    <name evidence="2" type="ORF">CR203_15890</name>
</gene>
<sequence>MGFHQPPSTFVNEIQLKVTDFERSLTFYQDMLGFQILDQTGELVRLTVDGEKPLITLTRPDDILPKQPRTTGLYHFAILLPDRVSLGALLQHLVRQKYPLQGASDHLVSEAVYLADPDGNGIELYIDRPSSEWTWSNGEVKMTTDPLDAESLLAEGASLIWKQLPAGTVLGHIHMHVSDFRDIEDFYCTGLGFEVVTKFGDQALFISSEGYHHHIGLNTWAGVGASAPPENSVGITWFEVVFPSSDAKHKAIERLEKLDFSIEEKDNEFYTSDPSKNKIKLSVF</sequence>
<dbReference type="PANTHER" id="PTHR43279">
    <property type="entry name" value="CATECHOL-2,3-DIOXYGENASE"/>
    <property type="match status" value="1"/>
</dbReference>
<dbReference type="Gene3D" id="3.10.180.10">
    <property type="entry name" value="2,3-Dihydroxybiphenyl 1,2-Dioxygenase, domain 1"/>
    <property type="match status" value="2"/>
</dbReference>
<feature type="domain" description="VOC" evidence="1">
    <location>
        <begin position="169"/>
        <end position="284"/>
    </location>
</feature>
<keyword evidence="3" id="KW-1185">Reference proteome</keyword>
<dbReference type="PANTHER" id="PTHR43279:SF1">
    <property type="entry name" value="CATECHOL-2,3-DIOXYGENASE"/>
    <property type="match status" value="1"/>
</dbReference>
<dbReference type="EMBL" id="PDOE01000007">
    <property type="protein sequence ID" value="RKL66370.1"/>
    <property type="molecule type" value="Genomic_DNA"/>
</dbReference>
<proteinExistence type="predicted"/>
<dbReference type="InterPro" id="IPR029068">
    <property type="entry name" value="Glyas_Bleomycin-R_OHBP_Dase"/>
</dbReference>